<evidence type="ECO:0000313" key="2">
    <source>
        <dbReference type="EnsemblPlants" id="OB02G33400.1"/>
    </source>
</evidence>
<feature type="chain" id="PRO_5003772568" description="Hydrophobic seed protein domain-containing protein" evidence="1">
    <location>
        <begin position="17"/>
        <end position="63"/>
    </location>
</feature>
<evidence type="ECO:0000313" key="3">
    <source>
        <dbReference type="Proteomes" id="UP000006038"/>
    </source>
</evidence>
<accession>J3LFC3</accession>
<dbReference type="HOGENOM" id="CLU_2889399_0_0_1"/>
<evidence type="ECO:0000256" key="1">
    <source>
        <dbReference type="SAM" id="SignalP"/>
    </source>
</evidence>
<dbReference type="Proteomes" id="UP000006038">
    <property type="component" value="Unassembled WGS sequence"/>
</dbReference>
<protein>
    <recommendedName>
        <fullName evidence="4">Hydrophobic seed protein domain-containing protein</fullName>
    </recommendedName>
</protein>
<sequence>MSRFLIPICFLLPLYGFIVYFSLDLCCSCTGGVCCDEDNKLPLLKTLRTLAGRIEPINLATTE</sequence>
<keyword evidence="3" id="KW-1185">Reference proteome</keyword>
<keyword evidence="1" id="KW-0732">Signal</keyword>
<feature type="signal peptide" evidence="1">
    <location>
        <begin position="1"/>
        <end position="16"/>
    </location>
</feature>
<name>J3LFC3_ORYBR</name>
<dbReference type="Gramene" id="OB02G33400.1">
    <property type="protein sequence ID" value="OB02G33400.1"/>
    <property type="gene ID" value="OB02G33400"/>
</dbReference>
<reference evidence="2" key="1">
    <citation type="submission" date="2013-04" db="UniProtKB">
        <authorList>
            <consortium name="EnsemblPlants"/>
        </authorList>
    </citation>
    <scope>IDENTIFICATION</scope>
</reference>
<dbReference type="AlphaFoldDB" id="J3LFC3"/>
<evidence type="ECO:0008006" key="4">
    <source>
        <dbReference type="Google" id="ProtNLM"/>
    </source>
</evidence>
<dbReference type="EnsemblPlants" id="OB02G33400.1">
    <property type="protein sequence ID" value="OB02G33400.1"/>
    <property type="gene ID" value="OB02G33400"/>
</dbReference>
<proteinExistence type="predicted"/>
<organism evidence="2">
    <name type="scientific">Oryza brachyantha</name>
    <name type="common">malo sina</name>
    <dbReference type="NCBI Taxonomy" id="4533"/>
    <lineage>
        <taxon>Eukaryota</taxon>
        <taxon>Viridiplantae</taxon>
        <taxon>Streptophyta</taxon>
        <taxon>Embryophyta</taxon>
        <taxon>Tracheophyta</taxon>
        <taxon>Spermatophyta</taxon>
        <taxon>Magnoliopsida</taxon>
        <taxon>Liliopsida</taxon>
        <taxon>Poales</taxon>
        <taxon>Poaceae</taxon>
        <taxon>BOP clade</taxon>
        <taxon>Oryzoideae</taxon>
        <taxon>Oryzeae</taxon>
        <taxon>Oryzinae</taxon>
        <taxon>Oryza</taxon>
    </lineage>
</organism>